<evidence type="ECO:0000313" key="1">
    <source>
        <dbReference type="EMBL" id="KKN26027.1"/>
    </source>
</evidence>
<accession>A0A0F9PN63</accession>
<name>A0A0F9PN63_9ZZZZ</name>
<gene>
    <name evidence="1" type="ORF">LCGC14_0878720</name>
</gene>
<dbReference type="AlphaFoldDB" id="A0A0F9PN63"/>
<reference evidence="1" key="1">
    <citation type="journal article" date="2015" name="Nature">
        <title>Complex archaea that bridge the gap between prokaryotes and eukaryotes.</title>
        <authorList>
            <person name="Spang A."/>
            <person name="Saw J.H."/>
            <person name="Jorgensen S.L."/>
            <person name="Zaremba-Niedzwiedzka K."/>
            <person name="Martijn J."/>
            <person name="Lind A.E."/>
            <person name="van Eijk R."/>
            <person name="Schleper C."/>
            <person name="Guy L."/>
            <person name="Ettema T.J."/>
        </authorList>
    </citation>
    <scope>NUCLEOTIDE SEQUENCE</scope>
</reference>
<dbReference type="EMBL" id="LAZR01002751">
    <property type="protein sequence ID" value="KKN26027.1"/>
    <property type="molecule type" value="Genomic_DNA"/>
</dbReference>
<organism evidence="1">
    <name type="scientific">marine sediment metagenome</name>
    <dbReference type="NCBI Taxonomy" id="412755"/>
    <lineage>
        <taxon>unclassified sequences</taxon>
        <taxon>metagenomes</taxon>
        <taxon>ecological metagenomes</taxon>
    </lineage>
</organism>
<comment type="caution">
    <text evidence="1">The sequence shown here is derived from an EMBL/GenBank/DDBJ whole genome shotgun (WGS) entry which is preliminary data.</text>
</comment>
<protein>
    <submittedName>
        <fullName evidence="1">Uncharacterized protein</fullName>
    </submittedName>
</protein>
<sequence length="77" mass="9141">MSVYMQTDKGRGGWERPTYIHQKNTWEQVTAALTEDIRNILEGAVKSQMLQCDVREDIRRIRIALEKLARPKKRKRK</sequence>
<proteinExistence type="predicted"/>